<feature type="transmembrane region" description="Helical" evidence="6">
    <location>
        <begin position="130"/>
        <end position="148"/>
    </location>
</feature>
<feature type="transmembrane region" description="Helical" evidence="6">
    <location>
        <begin position="25"/>
        <end position="46"/>
    </location>
</feature>
<keyword evidence="4 6" id="KW-1133">Transmembrane helix</keyword>
<feature type="transmembrane region" description="Helical" evidence="6">
    <location>
        <begin position="79"/>
        <end position="97"/>
    </location>
</feature>
<evidence type="ECO:0000313" key="9">
    <source>
        <dbReference type="Proteomes" id="UP000008721"/>
    </source>
</evidence>
<dbReference type="PANTHER" id="PTHR36115:SF6">
    <property type="entry name" value="PROLINE-RICH ANTIGEN HOMOLOG"/>
    <property type="match status" value="1"/>
</dbReference>
<evidence type="ECO:0000256" key="4">
    <source>
        <dbReference type="ARBA" id="ARBA00022989"/>
    </source>
</evidence>
<keyword evidence="9" id="KW-1185">Reference proteome</keyword>
<evidence type="ECO:0000259" key="7">
    <source>
        <dbReference type="Pfam" id="PF06271"/>
    </source>
</evidence>
<dbReference type="KEGG" id="sku:Sulku_0059"/>
<dbReference type="GO" id="GO:0005886">
    <property type="term" value="C:plasma membrane"/>
    <property type="evidence" value="ECO:0007669"/>
    <property type="project" value="UniProtKB-SubCell"/>
</dbReference>
<dbReference type="eggNOG" id="COG1714">
    <property type="taxonomic scope" value="Bacteria"/>
</dbReference>
<comment type="subcellular location">
    <subcellularLocation>
        <location evidence="1">Cell membrane</location>
        <topology evidence="1">Multi-pass membrane protein</topology>
    </subcellularLocation>
</comment>
<dbReference type="OrthoDB" id="5349007at2"/>
<reference evidence="8 9" key="1">
    <citation type="journal article" date="2012" name="Stand. Genomic Sci.">
        <title>Complete genome sequence of the sulfur compounds oxidizing chemolithoautotroph Sulfuricurvum kujiense type strain (YK-1(T)).</title>
        <authorList>
            <person name="Han C."/>
            <person name="Kotsyurbenko O."/>
            <person name="Chertkov O."/>
            <person name="Held B."/>
            <person name="Lapidus A."/>
            <person name="Nolan M."/>
            <person name="Lucas S."/>
            <person name="Hammon N."/>
            <person name="Deshpande S."/>
            <person name="Cheng J.F."/>
            <person name="Tapia R."/>
            <person name="Goodwin L.A."/>
            <person name="Pitluck S."/>
            <person name="Liolios K."/>
            <person name="Pagani I."/>
            <person name="Ivanova N."/>
            <person name="Mavromatis K."/>
            <person name="Mikhailova N."/>
            <person name="Pati A."/>
            <person name="Chen A."/>
            <person name="Palaniappan K."/>
            <person name="Land M."/>
            <person name="Hauser L."/>
            <person name="Chang Y.J."/>
            <person name="Jeffries C.D."/>
            <person name="Brambilla E.M."/>
            <person name="Rohde M."/>
            <person name="Spring S."/>
            <person name="Sikorski J."/>
            <person name="Goker M."/>
            <person name="Woyke T."/>
            <person name="Bristow J."/>
            <person name="Eisen J.A."/>
            <person name="Markowitz V."/>
            <person name="Hugenholtz P."/>
            <person name="Kyrpides N.C."/>
            <person name="Klenk H.P."/>
            <person name="Detter J.C."/>
        </authorList>
    </citation>
    <scope>NUCLEOTIDE SEQUENCE [LARGE SCALE GENOMIC DNA]</scope>
    <source>
        <strain evidence="9">ATCC BAA-921 / DSM 16994 / JCM 11577 / YK-1</strain>
    </source>
</reference>
<evidence type="ECO:0000313" key="8">
    <source>
        <dbReference type="EMBL" id="ADR32727.1"/>
    </source>
</evidence>
<gene>
    <name evidence="8" type="ordered locus">Sulku_0059</name>
</gene>
<dbReference type="PANTHER" id="PTHR36115">
    <property type="entry name" value="PROLINE-RICH ANTIGEN HOMOLOG-RELATED"/>
    <property type="match status" value="1"/>
</dbReference>
<dbReference type="RefSeq" id="WP_013458924.1">
    <property type="nucleotide sequence ID" value="NC_014762.1"/>
</dbReference>
<evidence type="ECO:0000256" key="6">
    <source>
        <dbReference type="SAM" id="Phobius"/>
    </source>
</evidence>
<evidence type="ECO:0000256" key="3">
    <source>
        <dbReference type="ARBA" id="ARBA00022692"/>
    </source>
</evidence>
<dbReference type="EMBL" id="CP002355">
    <property type="protein sequence ID" value="ADR32727.1"/>
    <property type="molecule type" value="Genomic_DNA"/>
</dbReference>
<dbReference type="InterPro" id="IPR010432">
    <property type="entry name" value="RDD"/>
</dbReference>
<keyword evidence="2" id="KW-1003">Cell membrane</keyword>
<dbReference type="Pfam" id="PF06271">
    <property type="entry name" value="RDD"/>
    <property type="match status" value="1"/>
</dbReference>
<proteinExistence type="predicted"/>
<feature type="domain" description="RDD" evidence="7">
    <location>
        <begin position="22"/>
        <end position="161"/>
    </location>
</feature>
<protein>
    <submittedName>
        <fullName evidence="8">RDD domain containing protein</fullName>
    </submittedName>
</protein>
<name>E4TWB1_SULKY</name>
<dbReference type="Proteomes" id="UP000008721">
    <property type="component" value="Chromosome"/>
</dbReference>
<keyword evidence="3 6" id="KW-0812">Transmembrane</keyword>
<dbReference type="AlphaFoldDB" id="E4TWB1"/>
<evidence type="ECO:0000256" key="1">
    <source>
        <dbReference type="ARBA" id="ARBA00004651"/>
    </source>
</evidence>
<dbReference type="InterPro" id="IPR051791">
    <property type="entry name" value="Pra-immunoreactive"/>
</dbReference>
<organism evidence="8 9">
    <name type="scientific">Sulfuricurvum kujiense (strain ATCC BAA-921 / DSM 16994 / JCM 11577 / YK-1)</name>
    <dbReference type="NCBI Taxonomy" id="709032"/>
    <lineage>
        <taxon>Bacteria</taxon>
        <taxon>Pseudomonadati</taxon>
        <taxon>Campylobacterota</taxon>
        <taxon>Epsilonproteobacteria</taxon>
        <taxon>Campylobacterales</taxon>
        <taxon>Sulfurimonadaceae</taxon>
        <taxon>Sulfuricurvum</taxon>
    </lineage>
</organism>
<evidence type="ECO:0000256" key="2">
    <source>
        <dbReference type="ARBA" id="ARBA00022475"/>
    </source>
</evidence>
<dbReference type="HOGENOM" id="CLU_121376_0_0_7"/>
<dbReference type="STRING" id="709032.Sulku_0059"/>
<sequence>MRWRTLKQTNKIKTPVKPKIDYAPFWSRAAGFATDIFMIGLPISLITMMMFGYDQMHTAGGLDVLVHDPKAQTNPPNPIASLLQIALFLITYVWFWHKSGQTPGKKLARIRVVDAKTMDNASYWKLSLRFIGYFFSFITLVGFFIGLLRKDKRALHDLISGTAVIRVP</sequence>
<accession>E4TWB1</accession>
<evidence type="ECO:0000256" key="5">
    <source>
        <dbReference type="ARBA" id="ARBA00023136"/>
    </source>
</evidence>
<keyword evidence="5 6" id="KW-0472">Membrane</keyword>